<gene>
    <name evidence="2" type="ORF">EMCG_06164</name>
</gene>
<proteinExistence type="predicted"/>
<evidence type="ECO:0000256" key="1">
    <source>
        <dbReference type="SAM" id="MobiDB-lite"/>
    </source>
</evidence>
<accession>A0A0G2IC82</accession>
<dbReference type="OrthoDB" id="4207188at2759"/>
<comment type="caution">
    <text evidence="2">The sequence shown here is derived from an EMBL/GenBank/DDBJ whole genome shotgun (WGS) entry which is preliminary data.</text>
</comment>
<reference evidence="3" key="1">
    <citation type="journal article" date="2015" name="PLoS Genet.">
        <title>The dynamic genome and transcriptome of the human fungal pathogen Blastomyces and close relative Emmonsia.</title>
        <authorList>
            <person name="Munoz J.F."/>
            <person name="Gauthier G.M."/>
            <person name="Desjardins C.A."/>
            <person name="Gallo J.E."/>
            <person name="Holder J."/>
            <person name="Sullivan T.D."/>
            <person name="Marty A.J."/>
            <person name="Carmen J.C."/>
            <person name="Chen Z."/>
            <person name="Ding L."/>
            <person name="Gujja S."/>
            <person name="Magrini V."/>
            <person name="Misas E."/>
            <person name="Mitreva M."/>
            <person name="Priest M."/>
            <person name="Saif S."/>
            <person name="Whiston E.A."/>
            <person name="Young S."/>
            <person name="Zeng Q."/>
            <person name="Goldman W.E."/>
            <person name="Mardis E.R."/>
            <person name="Taylor J.W."/>
            <person name="McEwen J.G."/>
            <person name="Clay O.K."/>
            <person name="Klein B.S."/>
            <person name="Cuomo C.A."/>
        </authorList>
    </citation>
    <scope>NUCLEOTIDE SEQUENCE [LARGE SCALE GENOMIC DNA]</scope>
    <source>
        <strain evidence="3">UAMH 3008</strain>
    </source>
</reference>
<feature type="region of interest" description="Disordered" evidence="1">
    <location>
        <begin position="179"/>
        <end position="206"/>
    </location>
</feature>
<evidence type="ECO:0000313" key="3">
    <source>
        <dbReference type="Proteomes" id="UP000034164"/>
    </source>
</evidence>
<sequence>MMGLPEKFEEWAAQTEHEIELEQEKARDINLIGDWKSASMTDLRHFLTFRALWTVKRQAQFFPEIWGIKNISGAHKLLENISGWSAYLDQFDKPKTAPLPIPKLQSFSLVWYYQRFIFRVVGDESSSRVSARLRPRPAQDKDNRDTSPTPPPKCPSTPPLERSRRNLSLEVTFDKLDIQSDDDSNHSVETTPESITNRPSPQSPAAAESKVIYPRVADEQIVNTALIIFLNAISIESDGVKAEWSLQRKIFRVLKPNESTILFRAATDGHLSMLDKPEVSSKAIVEVKPFMRNFGLQTRYQETAQMVAWIFTEPDIEKKDIYRRFLVSQNRHEIYLTIAEYDDAYVKYLHNENKDTKSMMKMNEFGPWTLSSKSHMRDFAAIMLAFTLQHSELKS</sequence>
<dbReference type="VEuPathDB" id="FungiDB:EMCG_06164"/>
<feature type="compositionally biased region" description="Pro residues" evidence="1">
    <location>
        <begin position="148"/>
        <end position="158"/>
    </location>
</feature>
<name>A0A0G2IC82_9EURO</name>
<protein>
    <submittedName>
        <fullName evidence="2">Uncharacterized protein</fullName>
    </submittedName>
</protein>
<feature type="compositionally biased region" description="Polar residues" evidence="1">
    <location>
        <begin position="187"/>
        <end position="200"/>
    </location>
</feature>
<feature type="region of interest" description="Disordered" evidence="1">
    <location>
        <begin position="129"/>
        <end position="161"/>
    </location>
</feature>
<dbReference type="Proteomes" id="UP000034164">
    <property type="component" value="Unassembled WGS sequence"/>
</dbReference>
<dbReference type="EMBL" id="LCZI01000144">
    <property type="protein sequence ID" value="KKZ68153.1"/>
    <property type="molecule type" value="Genomic_DNA"/>
</dbReference>
<evidence type="ECO:0000313" key="2">
    <source>
        <dbReference type="EMBL" id="KKZ68153.1"/>
    </source>
</evidence>
<dbReference type="AlphaFoldDB" id="A0A0G2IC82"/>
<organism evidence="2 3">
    <name type="scientific">[Emmonsia] crescens</name>
    <dbReference type="NCBI Taxonomy" id="73230"/>
    <lineage>
        <taxon>Eukaryota</taxon>
        <taxon>Fungi</taxon>
        <taxon>Dikarya</taxon>
        <taxon>Ascomycota</taxon>
        <taxon>Pezizomycotina</taxon>
        <taxon>Eurotiomycetes</taxon>
        <taxon>Eurotiomycetidae</taxon>
        <taxon>Onygenales</taxon>
        <taxon>Ajellomycetaceae</taxon>
        <taxon>Emergomyces</taxon>
    </lineage>
</organism>